<comment type="subcellular location">
    <subcellularLocation>
        <location evidence="1">Golgi apparatus</location>
        <location evidence="1">Golgi stack membrane</location>
        <topology evidence="1">Single-pass type II membrane protein</topology>
    </subcellularLocation>
</comment>
<feature type="domain" description="GT23" evidence="22">
    <location>
        <begin position="194"/>
        <end position="479"/>
    </location>
</feature>
<evidence type="ECO:0000256" key="7">
    <source>
        <dbReference type="ARBA" id="ARBA00022679"/>
    </source>
</evidence>
<feature type="domain" description="SH3" evidence="21">
    <location>
        <begin position="488"/>
        <end position="549"/>
    </location>
</feature>
<sequence length="568" mass="64233">MAMSVGKLIACVLVMWLLVVLMISGPLFHSGEPDEQVLARLTRAVAELESLKQQNEELRALLNSIKDPSKREPQVQEPAVVIPPIQTATTSSSGIPSKEYEVLRRKVINGVQELWYYARAQLKKLRKSLGPEAQKTVDAIVEDISVYKRTIHIDLDEMRKADGYEKWREQESKAIGDLVQKRLTKLQNPKACGSAKRLLCRLNKGCGYGCQIHHATYCLIMAYGTRRTMVLHSKGWRYAAGGWETVFKPVSNSCVEETGGTRATWSGNDDGADVLEVPIIDSIQPRPKYLPLAVPKDLSERLIRLVGDPALWWISQAIRFLMRPQPEIQQYLAKAEKDMDFKGPVVGVHVRRTDKIGTEADFHSIEEYMEFVDDYFAKLELQTPGVKRRVYLATDDPKLLGEARQKYPHYQFYGDSQVAKTASLGNRYTSESLRGIILDIHMLSKCDFLSCTFSSQVCRMAYEIMQLSHVDASKRFQSLDDIYYFGGQKDHSQVAAYDHTARGASEMDVRKGDILGIAGNHWDGYSKGVNRRTGKQGLYPSFKAVEKVDVVEFPPYEDDDDGHRNEVK</sequence>
<evidence type="ECO:0000259" key="21">
    <source>
        <dbReference type="PROSITE" id="PS50002"/>
    </source>
</evidence>
<dbReference type="SUPFAM" id="SSF50044">
    <property type="entry name" value="SH3-domain"/>
    <property type="match status" value="1"/>
</dbReference>
<keyword evidence="6 19" id="KW-0328">Glycosyltransferase</keyword>
<dbReference type="InterPro" id="IPR045573">
    <property type="entry name" value="Fut8_N_cat"/>
</dbReference>
<reference evidence="23" key="1">
    <citation type="submission" date="2016-02" db="EMBL/GenBank/DDBJ databases">
        <title>RNAseq analyses of the midgut from blood- or serum-fed Ixodes ricinus ticks.</title>
        <authorList>
            <person name="Perner J."/>
            <person name="Provaznik J."/>
            <person name="Schrenkova J."/>
            <person name="Urbanova V."/>
            <person name="Ribeiro J.M."/>
            <person name="Kopacek P."/>
        </authorList>
    </citation>
    <scope>NUCLEOTIDE SEQUENCE</scope>
    <source>
        <tissue evidence="23">Gut</tissue>
    </source>
</reference>
<evidence type="ECO:0000256" key="16">
    <source>
        <dbReference type="ARBA" id="ARBA00032208"/>
    </source>
</evidence>
<keyword evidence="12" id="KW-0472">Membrane</keyword>
<dbReference type="PANTHER" id="PTHR13132:SF29">
    <property type="entry name" value="ALPHA-(1,6)-FUCOSYLTRANSFERASE"/>
    <property type="match status" value="1"/>
</dbReference>
<dbReference type="PROSITE" id="PS50002">
    <property type="entry name" value="SH3"/>
    <property type="match status" value="1"/>
</dbReference>
<comment type="catalytic activity">
    <reaction evidence="17">
        <text>N(4)-{beta-D-GlcNAc-(1-&gt;2)-alpha-D-Man-(1-&gt;3)-[beta-D-GlcNAc-(1-&gt;2)-alpha-D-Man-(1-&gt;6)]-beta-D-Man-(1-&gt;4)-beta-D-GlcNAc-(1-&gt;4)-beta-D-GlcNAc}-L-asparaginyl-[protein] + GDP-beta-L-fucose = an N(4)-{beta-D-GlcNAc-(1-&gt;2)-alpha-D-Man-(1-&gt;3)-[beta-D-GlcNAc-(1-&gt;2)-alpha-D-Man-(1-&gt;6)]-beta-D-Man-(1-&gt;4)-beta-D-GlcNAc-(1-&gt;4)-[alpha-L-Fuc-(1-&gt;6)]-beta-D-GlcNAc}-L-asparaginyl-[protein] + GDP + H(+)</text>
        <dbReference type="Rhea" id="RHEA:12985"/>
        <dbReference type="Rhea" id="RHEA-COMP:13526"/>
        <dbReference type="Rhea" id="RHEA-COMP:13532"/>
        <dbReference type="ChEBI" id="CHEBI:15378"/>
        <dbReference type="ChEBI" id="CHEBI:57273"/>
        <dbReference type="ChEBI" id="CHEBI:58189"/>
        <dbReference type="ChEBI" id="CHEBI:60651"/>
        <dbReference type="ChEBI" id="CHEBI:137207"/>
        <dbReference type="EC" id="2.4.1.68"/>
    </reaction>
</comment>
<keyword evidence="8" id="KW-0812">Transmembrane</keyword>
<dbReference type="Gene3D" id="2.30.30.40">
    <property type="entry name" value="SH3 Domains"/>
    <property type="match status" value="1"/>
</dbReference>
<dbReference type="Gene3D" id="3.40.50.11350">
    <property type="match status" value="1"/>
</dbReference>
<evidence type="ECO:0000256" key="19">
    <source>
        <dbReference type="PROSITE-ProRule" id="PRU00992"/>
    </source>
</evidence>
<evidence type="ECO:0000256" key="5">
    <source>
        <dbReference type="ARBA" id="ARBA00022443"/>
    </source>
</evidence>
<feature type="region of interest" description="Important for donor substrate binding" evidence="19">
    <location>
        <begin position="351"/>
        <end position="352"/>
    </location>
</feature>
<evidence type="ECO:0000256" key="18">
    <source>
        <dbReference type="PROSITE-ProRule" id="PRU00192"/>
    </source>
</evidence>
<feature type="chain" id="PRO_5007284088" description="Alpha-(1,6)-fucosyltransferase" evidence="20">
    <location>
        <begin position="31"/>
        <end position="568"/>
    </location>
</feature>
<evidence type="ECO:0000313" key="23">
    <source>
        <dbReference type="EMBL" id="JAP69251.1"/>
    </source>
</evidence>
<dbReference type="EC" id="2.4.1.68" evidence="3"/>
<dbReference type="CDD" id="cd11792">
    <property type="entry name" value="SH3_Fut8"/>
    <property type="match status" value="1"/>
</dbReference>
<dbReference type="Pfam" id="PF19745">
    <property type="entry name" value="FUT8_N_cat"/>
    <property type="match status" value="1"/>
</dbReference>
<dbReference type="PANTHER" id="PTHR13132">
    <property type="entry name" value="ALPHA- 1,6 -FUCOSYLTRANSFERASE"/>
    <property type="match status" value="1"/>
</dbReference>
<evidence type="ECO:0000256" key="8">
    <source>
        <dbReference type="ARBA" id="ARBA00022692"/>
    </source>
</evidence>
<dbReference type="Gene3D" id="1.10.287.1060">
    <property type="entry name" value="ESAT-6-like"/>
    <property type="match status" value="1"/>
</dbReference>
<evidence type="ECO:0000256" key="9">
    <source>
        <dbReference type="ARBA" id="ARBA00022968"/>
    </source>
</evidence>
<dbReference type="EMBL" id="GEFM01006545">
    <property type="protein sequence ID" value="JAP69251.1"/>
    <property type="molecule type" value="mRNA"/>
</dbReference>
<dbReference type="GO" id="GO:0032580">
    <property type="term" value="C:Golgi cisterna membrane"/>
    <property type="evidence" value="ECO:0007669"/>
    <property type="project" value="UniProtKB-SubCell"/>
</dbReference>
<dbReference type="FunFam" id="3.40.50.11350:FF:000001">
    <property type="entry name" value="Alpha-(1,6)-fucosyltransferase"/>
    <property type="match status" value="1"/>
</dbReference>
<dbReference type="InterPro" id="IPR001452">
    <property type="entry name" value="SH3_domain"/>
</dbReference>
<keyword evidence="10" id="KW-1133">Transmembrane helix</keyword>
<evidence type="ECO:0000256" key="17">
    <source>
        <dbReference type="ARBA" id="ARBA00093238"/>
    </source>
</evidence>
<protein>
    <recommendedName>
        <fullName evidence="4">Alpha-(1,6)-fucosyltransferase</fullName>
        <ecNumber evidence="3">2.4.1.68</ecNumber>
    </recommendedName>
    <alternativeName>
        <fullName evidence="14">GDP-L-Fuc:N-acetyl-beta-D-glucosaminide alpha1,6-fucosyltransferase</fullName>
    </alternativeName>
    <alternativeName>
        <fullName evidence="16">GDP-fucose--glycoprotein fucosyltransferase</fullName>
    </alternativeName>
    <alternativeName>
        <fullName evidence="15">Glycoprotein 6-alpha-L-fucosyltransferase</fullName>
    </alternativeName>
</protein>
<evidence type="ECO:0000256" key="10">
    <source>
        <dbReference type="ARBA" id="ARBA00022989"/>
    </source>
</evidence>
<dbReference type="AlphaFoldDB" id="A0A131XUL0"/>
<keyword evidence="20" id="KW-0732">Signal</keyword>
<keyword evidence="13" id="KW-1015">Disulfide bond</keyword>
<name>A0A131XUL0_IXORI</name>
<evidence type="ECO:0000256" key="13">
    <source>
        <dbReference type="ARBA" id="ARBA00023157"/>
    </source>
</evidence>
<keyword evidence="7 19" id="KW-0808">Transferase</keyword>
<evidence type="ECO:0000256" key="11">
    <source>
        <dbReference type="ARBA" id="ARBA00023034"/>
    </source>
</evidence>
<accession>A0A131XUL0</accession>
<dbReference type="InterPro" id="IPR027350">
    <property type="entry name" value="GT23_dom"/>
</dbReference>
<keyword evidence="11" id="KW-0333">Golgi apparatus</keyword>
<evidence type="ECO:0000256" key="15">
    <source>
        <dbReference type="ARBA" id="ARBA00030648"/>
    </source>
</evidence>
<evidence type="ECO:0000256" key="20">
    <source>
        <dbReference type="SAM" id="SignalP"/>
    </source>
</evidence>
<dbReference type="InterPro" id="IPR036028">
    <property type="entry name" value="SH3-like_dom_sf"/>
</dbReference>
<dbReference type="SMART" id="SM00326">
    <property type="entry name" value="SH3"/>
    <property type="match status" value="1"/>
</dbReference>
<evidence type="ECO:0000259" key="22">
    <source>
        <dbReference type="PROSITE" id="PS51659"/>
    </source>
</evidence>
<dbReference type="PROSITE" id="PS51659">
    <property type="entry name" value="GT23"/>
    <property type="match status" value="1"/>
</dbReference>
<comment type="similarity">
    <text evidence="19">Belongs to the glycosyltransferase 23 family.</text>
</comment>
<dbReference type="GO" id="GO:0006487">
    <property type="term" value="P:protein N-linked glycosylation"/>
    <property type="evidence" value="ECO:0007669"/>
    <property type="project" value="TreeGrafter"/>
</dbReference>
<proteinExistence type="evidence at transcript level"/>
<dbReference type="GO" id="GO:0008424">
    <property type="term" value="F:glycoprotein 6-alpha-L-fucosyltransferase activity"/>
    <property type="evidence" value="ECO:0007669"/>
    <property type="project" value="UniProtKB-EC"/>
</dbReference>
<evidence type="ECO:0000256" key="12">
    <source>
        <dbReference type="ARBA" id="ARBA00023136"/>
    </source>
</evidence>
<keyword evidence="9" id="KW-0735">Signal-anchor</keyword>
<evidence type="ECO:0000256" key="1">
    <source>
        <dbReference type="ARBA" id="ARBA00004447"/>
    </source>
</evidence>
<evidence type="ECO:0000256" key="14">
    <source>
        <dbReference type="ARBA" id="ARBA00030434"/>
    </source>
</evidence>
<comment type="pathway">
    <text evidence="2">Protein modification; protein glycosylation.</text>
</comment>
<dbReference type="Pfam" id="PF14604">
    <property type="entry name" value="SH3_9"/>
    <property type="match status" value="1"/>
</dbReference>
<organism evidence="23">
    <name type="scientific">Ixodes ricinus</name>
    <name type="common">Common tick</name>
    <name type="synonym">Acarus ricinus</name>
    <dbReference type="NCBI Taxonomy" id="34613"/>
    <lineage>
        <taxon>Eukaryota</taxon>
        <taxon>Metazoa</taxon>
        <taxon>Ecdysozoa</taxon>
        <taxon>Arthropoda</taxon>
        <taxon>Chelicerata</taxon>
        <taxon>Arachnida</taxon>
        <taxon>Acari</taxon>
        <taxon>Parasitiformes</taxon>
        <taxon>Ixodida</taxon>
        <taxon>Ixodoidea</taxon>
        <taxon>Ixodidae</taxon>
        <taxon>Ixodinae</taxon>
        <taxon>Ixodes</taxon>
    </lineage>
</organism>
<evidence type="ECO:0000256" key="4">
    <source>
        <dbReference type="ARBA" id="ARBA00018201"/>
    </source>
</evidence>
<feature type="signal peptide" evidence="20">
    <location>
        <begin position="1"/>
        <end position="30"/>
    </location>
</feature>
<dbReference type="InterPro" id="IPR035653">
    <property type="entry name" value="Fut8_SH3"/>
</dbReference>
<dbReference type="FunFam" id="2.30.30.40:FF:000070">
    <property type="entry name" value="Alpha-(1,6)-fucosyltransferase"/>
    <property type="match status" value="1"/>
</dbReference>
<dbReference type="CDD" id="cd11300">
    <property type="entry name" value="Fut8_like"/>
    <property type="match status" value="1"/>
</dbReference>
<evidence type="ECO:0000256" key="2">
    <source>
        <dbReference type="ARBA" id="ARBA00004922"/>
    </source>
</evidence>
<keyword evidence="5 18" id="KW-0728">SH3 domain</keyword>
<evidence type="ECO:0000256" key="6">
    <source>
        <dbReference type="ARBA" id="ARBA00022676"/>
    </source>
</evidence>
<evidence type="ECO:0000256" key="3">
    <source>
        <dbReference type="ARBA" id="ARBA00012660"/>
    </source>
</evidence>